<evidence type="ECO:0000313" key="3">
    <source>
        <dbReference type="Proteomes" id="UP000632740"/>
    </source>
</evidence>
<sequence>MKVGVRGSGVPGVVTAMHLRRGRRSVALSTVAGRREVGAARSCRTNGHPGVGRGWSQERALSDPAATVGAMTLTVEMITFDTLDAPALAAWWADRTGGTVVDETDGWFVMVVPAEGAGPRLGFQKVPDPTPGKNRVHLDLHPADPAVAVDELVAAGATFVARHQEGSFSWAVLADPDGNQFCVSQPEAAATA</sequence>
<accession>A0A919P1G9</accession>
<evidence type="ECO:0000259" key="1">
    <source>
        <dbReference type="PROSITE" id="PS51819"/>
    </source>
</evidence>
<dbReference type="InterPro" id="IPR041581">
    <property type="entry name" value="Glyoxalase_6"/>
</dbReference>
<dbReference type="PANTHER" id="PTHR35908:SF1">
    <property type="entry name" value="CONSERVED PROTEIN"/>
    <property type="match status" value="1"/>
</dbReference>
<dbReference type="PANTHER" id="PTHR35908">
    <property type="entry name" value="HYPOTHETICAL FUSION PROTEIN"/>
    <property type="match status" value="1"/>
</dbReference>
<dbReference type="Pfam" id="PF18029">
    <property type="entry name" value="Glyoxalase_6"/>
    <property type="match status" value="1"/>
</dbReference>
<dbReference type="Gene3D" id="3.10.180.10">
    <property type="entry name" value="2,3-Dihydroxybiphenyl 1,2-Dioxygenase, domain 1"/>
    <property type="match status" value="1"/>
</dbReference>
<gene>
    <name evidence="2" type="ORF">Cch01nite_06450</name>
</gene>
<dbReference type="CDD" id="cd06587">
    <property type="entry name" value="VOC"/>
    <property type="match status" value="1"/>
</dbReference>
<proteinExistence type="predicted"/>
<dbReference type="AlphaFoldDB" id="A0A919P1G9"/>
<dbReference type="PROSITE" id="PS51819">
    <property type="entry name" value="VOC"/>
    <property type="match status" value="1"/>
</dbReference>
<feature type="domain" description="VOC" evidence="1">
    <location>
        <begin position="74"/>
        <end position="186"/>
    </location>
</feature>
<dbReference type="SUPFAM" id="SSF54593">
    <property type="entry name" value="Glyoxalase/Bleomycin resistance protein/Dihydroxybiphenyl dioxygenase"/>
    <property type="match status" value="1"/>
</dbReference>
<name>A0A919P1G9_9CELL</name>
<dbReference type="InterPro" id="IPR029068">
    <property type="entry name" value="Glyas_Bleomycin-R_OHBP_Dase"/>
</dbReference>
<keyword evidence="3" id="KW-1185">Reference proteome</keyword>
<dbReference type="InterPro" id="IPR037523">
    <property type="entry name" value="VOC_core"/>
</dbReference>
<comment type="caution">
    <text evidence="2">The sequence shown here is derived from an EMBL/GenBank/DDBJ whole genome shotgun (WGS) entry which is preliminary data.</text>
</comment>
<protein>
    <recommendedName>
        <fullName evidence="1">VOC domain-containing protein</fullName>
    </recommendedName>
</protein>
<dbReference type="Proteomes" id="UP000632740">
    <property type="component" value="Unassembled WGS sequence"/>
</dbReference>
<dbReference type="EMBL" id="BONK01000002">
    <property type="protein sequence ID" value="GIG19921.1"/>
    <property type="molecule type" value="Genomic_DNA"/>
</dbReference>
<reference evidence="2" key="1">
    <citation type="submission" date="2021-01" db="EMBL/GenBank/DDBJ databases">
        <title>Whole genome shotgun sequence of Cellulomonas chitinilytica NBRC 110799.</title>
        <authorList>
            <person name="Komaki H."/>
            <person name="Tamura T."/>
        </authorList>
    </citation>
    <scope>NUCLEOTIDE SEQUENCE</scope>
    <source>
        <strain evidence="2">NBRC 110799</strain>
    </source>
</reference>
<organism evidence="2 3">
    <name type="scientific">Cellulomonas chitinilytica</name>
    <dbReference type="NCBI Taxonomy" id="398759"/>
    <lineage>
        <taxon>Bacteria</taxon>
        <taxon>Bacillati</taxon>
        <taxon>Actinomycetota</taxon>
        <taxon>Actinomycetes</taxon>
        <taxon>Micrococcales</taxon>
        <taxon>Cellulomonadaceae</taxon>
        <taxon>Cellulomonas</taxon>
    </lineage>
</organism>
<evidence type="ECO:0000313" key="2">
    <source>
        <dbReference type="EMBL" id="GIG19921.1"/>
    </source>
</evidence>